<proteinExistence type="predicted"/>
<keyword evidence="1" id="KW-0472">Membrane</keyword>
<dbReference type="RefSeq" id="XP_009689934.1">
    <property type="nucleotide sequence ID" value="XM_009691639.1"/>
</dbReference>
<dbReference type="KEGG" id="tot:TOT_010001087"/>
<dbReference type="AlphaFoldDB" id="J4C7U2"/>
<dbReference type="VEuPathDB" id="PiroplasmaDB:TOT_010001087"/>
<dbReference type="Proteomes" id="UP000003786">
    <property type="component" value="Chromosome 1"/>
</dbReference>
<reference evidence="2 3" key="1">
    <citation type="journal article" date="2012" name="MBio">
        <title>Comparative genome analysis of three eukaryotic parasites with differing abilities to transform leukocytes reveals key mediators of Theileria-induced leukocyte transformation.</title>
        <authorList>
            <person name="Hayashida K."/>
            <person name="Hara Y."/>
            <person name="Abe T."/>
            <person name="Yamasaki C."/>
            <person name="Toyoda A."/>
            <person name="Kosuge T."/>
            <person name="Suzuki Y."/>
            <person name="Sato Y."/>
            <person name="Kawashima S."/>
            <person name="Katayama T."/>
            <person name="Wakaguri H."/>
            <person name="Inoue N."/>
            <person name="Homma K."/>
            <person name="Tada-Umezaki M."/>
            <person name="Yagi Y."/>
            <person name="Fujii Y."/>
            <person name="Habara T."/>
            <person name="Kanehisa M."/>
            <person name="Watanabe H."/>
            <person name="Ito K."/>
            <person name="Gojobori T."/>
            <person name="Sugawara H."/>
            <person name="Imanishi T."/>
            <person name="Weir W."/>
            <person name="Gardner M."/>
            <person name="Pain A."/>
            <person name="Shiels B."/>
            <person name="Hattori M."/>
            <person name="Nene V."/>
            <person name="Sugimoto C."/>
        </authorList>
    </citation>
    <scope>NUCLEOTIDE SEQUENCE [LARGE SCALE GENOMIC DNA]</scope>
    <source>
        <strain evidence="2 3">Shintoku</strain>
    </source>
</reference>
<gene>
    <name evidence="2" type="ORF">TOT_010001087</name>
</gene>
<keyword evidence="3" id="KW-1185">Reference proteome</keyword>
<name>J4C7U2_THEOR</name>
<evidence type="ECO:0000256" key="1">
    <source>
        <dbReference type="SAM" id="Phobius"/>
    </source>
</evidence>
<keyword evidence="1" id="KW-0812">Transmembrane</keyword>
<evidence type="ECO:0000313" key="2">
    <source>
        <dbReference type="EMBL" id="BAM39633.1"/>
    </source>
</evidence>
<keyword evidence="1" id="KW-1133">Transmembrane helix</keyword>
<feature type="transmembrane region" description="Helical" evidence="1">
    <location>
        <begin position="6"/>
        <end position="25"/>
    </location>
</feature>
<sequence length="99" mass="11376">MVEDIICLILFFVFGLVALLINIVVPKSKSYFITHPNKKGDTKAVDRCIYCCKMFIYELLANKGGIRLIVFSILHDVLSIRAIYELHQKLKNGEVEEEE</sequence>
<dbReference type="GeneID" id="20713905"/>
<accession>J4C7U2</accession>
<evidence type="ECO:0000313" key="3">
    <source>
        <dbReference type="Proteomes" id="UP000003786"/>
    </source>
</evidence>
<dbReference type="EMBL" id="AP011946">
    <property type="protein sequence ID" value="BAM39633.1"/>
    <property type="molecule type" value="Genomic_DNA"/>
</dbReference>
<organism evidence="2 3">
    <name type="scientific">Theileria orientalis strain Shintoku</name>
    <dbReference type="NCBI Taxonomy" id="869250"/>
    <lineage>
        <taxon>Eukaryota</taxon>
        <taxon>Sar</taxon>
        <taxon>Alveolata</taxon>
        <taxon>Apicomplexa</taxon>
        <taxon>Aconoidasida</taxon>
        <taxon>Piroplasmida</taxon>
        <taxon>Theileriidae</taxon>
        <taxon>Theileria</taxon>
    </lineage>
</organism>
<protein>
    <submittedName>
        <fullName evidence="2">Uncharacterized protein</fullName>
    </submittedName>
</protein>